<keyword evidence="4 6" id="KW-0238">DNA-binding</keyword>
<dbReference type="InterPro" id="IPR037150">
    <property type="entry name" value="H-NS_C_dom_sf"/>
</dbReference>
<organism evidence="6 7">
    <name type="scientific">Luteibacter jiangsuensis</name>
    <dbReference type="NCBI Taxonomy" id="637577"/>
    <lineage>
        <taxon>Bacteria</taxon>
        <taxon>Pseudomonadati</taxon>
        <taxon>Pseudomonadota</taxon>
        <taxon>Gammaproteobacteria</taxon>
        <taxon>Lysobacterales</taxon>
        <taxon>Rhodanobacteraceae</taxon>
        <taxon>Luteibacter</taxon>
    </lineage>
</organism>
<evidence type="ECO:0000256" key="2">
    <source>
        <dbReference type="ARBA" id="ARBA00010610"/>
    </source>
</evidence>
<feature type="domain" description="DNA-binding protein H-NS-like C-terminal" evidence="5">
    <location>
        <begin position="73"/>
        <end position="120"/>
    </location>
</feature>
<protein>
    <submittedName>
        <fullName evidence="6">DNA-binding protein H-NS</fullName>
    </submittedName>
</protein>
<evidence type="ECO:0000259" key="5">
    <source>
        <dbReference type="SMART" id="SM00528"/>
    </source>
</evidence>
<gene>
    <name evidence="6" type="ORF">J2T07_003466</name>
</gene>
<sequence>MRNPYSGNNPEMPMAVDIKSLNHNQLNELITKAQVRQNELRKEKVSKLREKINALIKAEGFTFDDVFGARAPKSKRAGTTVAAKYRNPADPTQTWSGRGKRPRWFNEALKAGKKEKDLLV</sequence>
<evidence type="ECO:0000256" key="3">
    <source>
        <dbReference type="ARBA" id="ARBA00022490"/>
    </source>
</evidence>
<evidence type="ECO:0000313" key="6">
    <source>
        <dbReference type="EMBL" id="MDQ0011256.1"/>
    </source>
</evidence>
<reference evidence="6 7" key="1">
    <citation type="submission" date="2023-07" db="EMBL/GenBank/DDBJ databases">
        <title>Sorghum-associated microbial communities from plants grown in Nebraska, USA.</title>
        <authorList>
            <person name="Schachtman D."/>
        </authorList>
    </citation>
    <scope>NUCLEOTIDE SEQUENCE [LARGE SCALE GENOMIC DNA]</scope>
    <source>
        <strain evidence="6 7">CC60</strain>
    </source>
</reference>
<proteinExistence type="inferred from homology"/>
<evidence type="ECO:0000256" key="4">
    <source>
        <dbReference type="ARBA" id="ARBA00023125"/>
    </source>
</evidence>
<keyword evidence="7" id="KW-1185">Reference proteome</keyword>
<dbReference type="Proteomes" id="UP001237737">
    <property type="component" value="Unassembled WGS sequence"/>
</dbReference>
<evidence type="ECO:0000313" key="7">
    <source>
        <dbReference type="Proteomes" id="UP001237737"/>
    </source>
</evidence>
<comment type="subcellular location">
    <subcellularLocation>
        <location evidence="1">Cytoplasm</location>
        <location evidence="1">Nucleoid</location>
    </subcellularLocation>
</comment>
<dbReference type="Pfam" id="PF00816">
    <property type="entry name" value="Histone_HNS"/>
    <property type="match status" value="1"/>
</dbReference>
<keyword evidence="3" id="KW-0963">Cytoplasm</keyword>
<dbReference type="InterPro" id="IPR027444">
    <property type="entry name" value="H-NS_C_dom"/>
</dbReference>
<comment type="similarity">
    <text evidence="2">Belongs to the histone-like protein H-NS family.</text>
</comment>
<name>A0ABT9T3L7_9GAMM</name>
<dbReference type="PANTHER" id="PTHR38097:SF2">
    <property type="entry name" value="DNA-BINDING PROTEIN STPA"/>
    <property type="match status" value="1"/>
</dbReference>
<dbReference type="SMART" id="SM00528">
    <property type="entry name" value="HNS"/>
    <property type="match status" value="1"/>
</dbReference>
<accession>A0ABT9T3L7</accession>
<dbReference type="EMBL" id="JAUSSK010000005">
    <property type="protein sequence ID" value="MDQ0011256.1"/>
    <property type="molecule type" value="Genomic_DNA"/>
</dbReference>
<dbReference type="GO" id="GO:0003677">
    <property type="term" value="F:DNA binding"/>
    <property type="evidence" value="ECO:0007669"/>
    <property type="project" value="UniProtKB-KW"/>
</dbReference>
<comment type="caution">
    <text evidence="6">The sequence shown here is derived from an EMBL/GenBank/DDBJ whole genome shotgun (WGS) entry which is preliminary data.</text>
</comment>
<dbReference type="PANTHER" id="PTHR38097">
    <property type="match status" value="1"/>
</dbReference>
<evidence type="ECO:0000256" key="1">
    <source>
        <dbReference type="ARBA" id="ARBA00004453"/>
    </source>
</evidence>
<dbReference type="SUPFAM" id="SSF81273">
    <property type="entry name" value="H-NS histone-like proteins"/>
    <property type="match status" value="1"/>
</dbReference>
<dbReference type="Gene3D" id="4.10.430.10">
    <property type="entry name" value="Histone-like protein H-NS, C-terminal domain"/>
    <property type="match status" value="1"/>
</dbReference>